<keyword evidence="3" id="KW-1185">Reference proteome</keyword>
<dbReference type="STRING" id="2034155.BMI79_17060"/>
<evidence type="ECO:0000259" key="1">
    <source>
        <dbReference type="Pfam" id="PF08765"/>
    </source>
</evidence>
<gene>
    <name evidence="2" type="ORF">BMI79_17060</name>
</gene>
<proteinExistence type="predicted"/>
<name>A0A1S8CH90_9GAMM</name>
<dbReference type="Gene3D" id="1.10.10.60">
    <property type="entry name" value="Homeodomain-like"/>
    <property type="match status" value="1"/>
</dbReference>
<reference evidence="2 3" key="1">
    <citation type="submission" date="2016-11" db="EMBL/GenBank/DDBJ databases">
        <title>Rahnella oryzae sp. nov., isolated from rice root.</title>
        <authorList>
            <person name="Zhang X.-X."/>
            <person name="Zhang J."/>
        </authorList>
    </citation>
    <scope>NUCLEOTIDE SEQUENCE [LARGE SCALE GENOMIC DNA]</scope>
    <source>
        <strain evidence="2 3">J11-6</strain>
    </source>
</reference>
<evidence type="ECO:0000313" key="3">
    <source>
        <dbReference type="Proteomes" id="UP000216021"/>
    </source>
</evidence>
<dbReference type="EMBL" id="MOXD01000010">
    <property type="protein sequence ID" value="OMQ20828.1"/>
    <property type="molecule type" value="Genomic_DNA"/>
</dbReference>
<accession>A0A1S8CH90</accession>
<evidence type="ECO:0000313" key="2">
    <source>
        <dbReference type="EMBL" id="OMQ20828.1"/>
    </source>
</evidence>
<dbReference type="SUPFAM" id="SSF46689">
    <property type="entry name" value="Homeodomain-like"/>
    <property type="match status" value="1"/>
</dbReference>
<dbReference type="AlphaFoldDB" id="A0A1S8CH90"/>
<dbReference type="InterPro" id="IPR049739">
    <property type="entry name" value="YraL-like"/>
</dbReference>
<dbReference type="Proteomes" id="UP000216021">
    <property type="component" value="Unassembled WGS sequence"/>
</dbReference>
<sequence length="90" mass="10230">MSYKKANDVLPHNLLHAIQQYIDGQYIYIPRKADNKLAWGANTETRKSLQVRNGEILAKRLAGCSVSDLAEQYFLSEKTIYKIINASKNS</sequence>
<dbReference type="NCBIfam" id="NF040785">
    <property type="entry name" value="CD3324_fam"/>
    <property type="match status" value="1"/>
</dbReference>
<comment type="caution">
    <text evidence="2">The sequence shown here is derived from an EMBL/GenBank/DDBJ whole genome shotgun (WGS) entry which is preliminary data.</text>
</comment>
<organism evidence="2 3">
    <name type="scientific">Serratia oryzae</name>
    <dbReference type="NCBI Taxonomy" id="2034155"/>
    <lineage>
        <taxon>Bacteria</taxon>
        <taxon>Pseudomonadati</taxon>
        <taxon>Pseudomonadota</taxon>
        <taxon>Gammaproteobacteria</taxon>
        <taxon>Enterobacterales</taxon>
        <taxon>Yersiniaceae</taxon>
        <taxon>Serratia</taxon>
    </lineage>
</organism>
<dbReference type="Pfam" id="PF08765">
    <property type="entry name" value="Mor"/>
    <property type="match status" value="1"/>
</dbReference>
<dbReference type="OrthoDB" id="9800398at2"/>
<feature type="domain" description="Mor transcription activator" evidence="1">
    <location>
        <begin position="12"/>
        <end position="88"/>
    </location>
</feature>
<dbReference type="PANTHER" id="PTHR37812">
    <property type="entry name" value="MU-LIKE PROPHAGE FLUMU PROTEIN C"/>
    <property type="match status" value="1"/>
</dbReference>
<dbReference type="RefSeq" id="WP_076943395.1">
    <property type="nucleotide sequence ID" value="NZ_MOXD01000010.1"/>
</dbReference>
<dbReference type="InterPro" id="IPR014875">
    <property type="entry name" value="Mor_transcription_activator"/>
</dbReference>
<dbReference type="InterPro" id="IPR052411">
    <property type="entry name" value="c-mor_Regulatory_Protein"/>
</dbReference>
<protein>
    <recommendedName>
        <fullName evidence="1">Mor transcription activator domain-containing protein</fullName>
    </recommendedName>
</protein>
<dbReference type="PANTHER" id="PTHR37812:SF1">
    <property type="entry name" value="MU-LIKE PROPHAGE FLUMU PROTEIN C"/>
    <property type="match status" value="1"/>
</dbReference>
<dbReference type="InterPro" id="IPR009057">
    <property type="entry name" value="Homeodomain-like_sf"/>
</dbReference>